<reference evidence="1" key="1">
    <citation type="submission" date="2007-11" db="EMBL/GenBank/DDBJ databases">
        <authorList>
            <person name="Fulton L."/>
            <person name="Clifton S."/>
            <person name="Fulton B."/>
            <person name="Xu J."/>
            <person name="Minx P."/>
            <person name="Pepin K.H."/>
            <person name="Johnson M."/>
            <person name="Thiruvilangam P."/>
            <person name="Bhonagiri V."/>
            <person name="Nash W.E."/>
            <person name="Mardis E.R."/>
            <person name="Wilson R.K."/>
        </authorList>
    </citation>
    <scope>NUCLEOTIDE SEQUENCE [LARGE SCALE GENOMIC DNA]</scope>
    <source>
        <strain evidence="1">DSM 14662</strain>
    </source>
</reference>
<evidence type="ECO:0000313" key="1">
    <source>
        <dbReference type="EMBL" id="EDR97416.1"/>
    </source>
</evidence>
<evidence type="ECO:0000313" key="2">
    <source>
        <dbReference type="Proteomes" id="UP000004935"/>
    </source>
</evidence>
<proteinExistence type="predicted"/>
<comment type="caution">
    <text evidence="1">The sequence shown here is derived from an EMBL/GenBank/DDBJ whole genome shotgun (WGS) entry which is preliminary data.</text>
</comment>
<dbReference type="AlphaFoldDB" id="B0MEM9"/>
<protein>
    <submittedName>
        <fullName evidence="1">Uncharacterized protein</fullName>
    </submittedName>
</protein>
<name>B0MEM9_ANACD</name>
<dbReference type="Proteomes" id="UP000004935">
    <property type="component" value="Unassembled WGS sequence"/>
</dbReference>
<gene>
    <name evidence="1" type="ORF">ANACAC_02023</name>
</gene>
<organism evidence="1 2">
    <name type="scientific">Anaerostipes caccae (strain DSM 14662 / CCUG 47493 / JCM 13470 / NCIMB 13811 / L1-92)</name>
    <dbReference type="NCBI Taxonomy" id="411490"/>
    <lineage>
        <taxon>Bacteria</taxon>
        <taxon>Bacillati</taxon>
        <taxon>Bacillota</taxon>
        <taxon>Clostridia</taxon>
        <taxon>Lachnospirales</taxon>
        <taxon>Lachnospiraceae</taxon>
        <taxon>Anaerostipes</taxon>
    </lineage>
</organism>
<reference evidence="1" key="2">
    <citation type="submission" date="2013-11" db="EMBL/GenBank/DDBJ databases">
        <title>Draft genome sequence of Anaerostipes caccae (DSM 14662).</title>
        <authorList>
            <person name="Sudarsanam P."/>
            <person name="Ley R."/>
            <person name="Guruge J."/>
            <person name="Turnbaugh P.J."/>
            <person name="Mahowald M."/>
            <person name="Liep D."/>
            <person name="Gordon J."/>
        </authorList>
    </citation>
    <scope>NUCLEOTIDE SEQUENCE</scope>
    <source>
        <strain evidence="1">DSM 14662</strain>
    </source>
</reference>
<accession>B0MEM9</accession>
<sequence>MYNPLLFLTLLIPQLLHTGQSCRGRKKKAILEISLKRLAKRVMGIEPT</sequence>
<dbReference type="HOGENOM" id="CLU_3148765_0_0_9"/>
<dbReference type="STRING" id="411490.ANACAC_02023"/>
<keyword evidence="2" id="KW-1185">Reference proteome</keyword>
<dbReference type="EMBL" id="ABAX03000013">
    <property type="protein sequence ID" value="EDR97416.1"/>
    <property type="molecule type" value="Genomic_DNA"/>
</dbReference>